<dbReference type="OrthoDB" id="272266at2759"/>
<evidence type="ECO:0000256" key="6">
    <source>
        <dbReference type="SAM" id="Coils"/>
    </source>
</evidence>
<dbReference type="GO" id="GO:0120230">
    <property type="term" value="F:recombinase activator activity"/>
    <property type="evidence" value="ECO:0007669"/>
    <property type="project" value="TreeGrafter"/>
</dbReference>
<keyword evidence="3" id="KW-0233">DNA recombination</keyword>
<dbReference type="AlphaFoldDB" id="A0A167R456"/>
<comment type="subcellular location">
    <subcellularLocation>
        <location evidence="1">Nucleus</location>
    </subcellularLocation>
</comment>
<protein>
    <submittedName>
        <fullName evidence="8">TBPIP-domain-containing protein</fullName>
    </submittedName>
</protein>
<dbReference type="Proteomes" id="UP000076738">
    <property type="component" value="Unassembled WGS sequence"/>
</dbReference>
<proteinExistence type="inferred from homology"/>
<sequence length="238" mass="27079">MPPKKDKDVVALKGKDAEEAILAYMKKVNRPYGSSDISANLKNAVSKLAAQKILQQMADDGKITQKTFGKATIFVAKQDQLETLDPAQMKTMQAELVALKDQLRELNDRVKNGLERELSALRMEPTDDQLGEQVEKAEEQVEKLRAEIEPLRSQAPTATPEEMQQIDDDWNKWRTEWKSRKKIFLDLFSAVTDSHTRDQKEQLETDLCIEYDSEEHIALEKSPLGMAAVKAPKPTKRR</sequence>
<keyword evidence="9" id="KW-1185">Reference proteome</keyword>
<dbReference type="Pfam" id="PF07106">
    <property type="entry name" value="WHD_TBPIP"/>
    <property type="match status" value="1"/>
</dbReference>
<keyword evidence="4" id="KW-0539">Nucleus</keyword>
<comment type="similarity">
    <text evidence="2">Belongs to the HOP2 family.</text>
</comment>
<keyword evidence="5" id="KW-0469">Meiosis</keyword>
<gene>
    <name evidence="8" type="ORF">CALVIDRAFT_595334</name>
</gene>
<evidence type="ECO:0000259" key="7">
    <source>
        <dbReference type="Pfam" id="PF07106"/>
    </source>
</evidence>
<dbReference type="GO" id="GO:0120231">
    <property type="term" value="C:DNA recombinase auxiliary factor complex"/>
    <property type="evidence" value="ECO:0007669"/>
    <property type="project" value="TreeGrafter"/>
</dbReference>
<dbReference type="InterPro" id="IPR010776">
    <property type="entry name" value="Hop2_WH_dom"/>
</dbReference>
<evidence type="ECO:0000256" key="1">
    <source>
        <dbReference type="ARBA" id="ARBA00004123"/>
    </source>
</evidence>
<name>A0A167R456_CALVF</name>
<reference evidence="8 9" key="1">
    <citation type="journal article" date="2016" name="Mol. Biol. Evol.">
        <title>Comparative Genomics of Early-Diverging Mushroom-Forming Fungi Provides Insights into the Origins of Lignocellulose Decay Capabilities.</title>
        <authorList>
            <person name="Nagy L.G."/>
            <person name="Riley R."/>
            <person name="Tritt A."/>
            <person name="Adam C."/>
            <person name="Daum C."/>
            <person name="Floudas D."/>
            <person name="Sun H."/>
            <person name="Yadav J.S."/>
            <person name="Pangilinan J."/>
            <person name="Larsson K.H."/>
            <person name="Matsuura K."/>
            <person name="Barry K."/>
            <person name="Labutti K."/>
            <person name="Kuo R."/>
            <person name="Ohm R.A."/>
            <person name="Bhattacharya S.S."/>
            <person name="Shirouzu T."/>
            <person name="Yoshinaga Y."/>
            <person name="Martin F.M."/>
            <person name="Grigoriev I.V."/>
            <person name="Hibbett D.S."/>
        </authorList>
    </citation>
    <scope>NUCLEOTIDE SEQUENCE [LARGE SCALE GENOMIC DNA]</scope>
    <source>
        <strain evidence="8 9">TUFC12733</strain>
    </source>
</reference>
<evidence type="ECO:0000313" key="9">
    <source>
        <dbReference type="Proteomes" id="UP000076738"/>
    </source>
</evidence>
<dbReference type="EMBL" id="KV417269">
    <property type="protein sequence ID" value="KZP00542.1"/>
    <property type="molecule type" value="Genomic_DNA"/>
</dbReference>
<dbReference type="GO" id="GO:0010774">
    <property type="term" value="P:meiotic strand invasion involved in reciprocal meiotic recombination"/>
    <property type="evidence" value="ECO:0007669"/>
    <property type="project" value="TreeGrafter"/>
</dbReference>
<dbReference type="GO" id="GO:0007129">
    <property type="term" value="P:homologous chromosome pairing at meiosis"/>
    <property type="evidence" value="ECO:0007669"/>
    <property type="project" value="TreeGrafter"/>
</dbReference>
<feature type="coiled-coil region" evidence="6">
    <location>
        <begin position="89"/>
        <end position="154"/>
    </location>
</feature>
<dbReference type="GO" id="GO:0000709">
    <property type="term" value="P:meiotic joint molecule formation"/>
    <property type="evidence" value="ECO:0007669"/>
    <property type="project" value="TreeGrafter"/>
</dbReference>
<evidence type="ECO:0000256" key="2">
    <source>
        <dbReference type="ARBA" id="ARBA00007922"/>
    </source>
</evidence>
<evidence type="ECO:0000256" key="5">
    <source>
        <dbReference type="ARBA" id="ARBA00023254"/>
    </source>
</evidence>
<dbReference type="InterPro" id="IPR036388">
    <property type="entry name" value="WH-like_DNA-bd_sf"/>
</dbReference>
<evidence type="ECO:0000256" key="3">
    <source>
        <dbReference type="ARBA" id="ARBA00023172"/>
    </source>
</evidence>
<dbReference type="GO" id="GO:0003690">
    <property type="term" value="F:double-stranded DNA binding"/>
    <property type="evidence" value="ECO:0007669"/>
    <property type="project" value="TreeGrafter"/>
</dbReference>
<evidence type="ECO:0000313" key="8">
    <source>
        <dbReference type="EMBL" id="KZP00542.1"/>
    </source>
</evidence>
<dbReference type="GO" id="GO:0000794">
    <property type="term" value="C:condensed nuclear chromosome"/>
    <property type="evidence" value="ECO:0007669"/>
    <property type="project" value="TreeGrafter"/>
</dbReference>
<evidence type="ECO:0000256" key="4">
    <source>
        <dbReference type="ARBA" id="ARBA00023242"/>
    </source>
</evidence>
<dbReference type="PANTHER" id="PTHR15938:SF0">
    <property type="entry name" value="HOMOLOGOUS-PAIRING PROTEIN 2 HOMOLOG"/>
    <property type="match status" value="1"/>
</dbReference>
<feature type="domain" description="Homologous-pairing protein 2 winged helix" evidence="7">
    <location>
        <begin position="16"/>
        <end position="77"/>
    </location>
</feature>
<dbReference type="Gene3D" id="1.10.10.10">
    <property type="entry name" value="Winged helix-like DNA-binding domain superfamily/Winged helix DNA-binding domain"/>
    <property type="match status" value="1"/>
</dbReference>
<keyword evidence="6" id="KW-0175">Coiled coil</keyword>
<accession>A0A167R456</accession>
<organism evidence="8 9">
    <name type="scientific">Calocera viscosa (strain TUFC12733)</name>
    <dbReference type="NCBI Taxonomy" id="1330018"/>
    <lineage>
        <taxon>Eukaryota</taxon>
        <taxon>Fungi</taxon>
        <taxon>Dikarya</taxon>
        <taxon>Basidiomycota</taxon>
        <taxon>Agaricomycotina</taxon>
        <taxon>Dacrymycetes</taxon>
        <taxon>Dacrymycetales</taxon>
        <taxon>Dacrymycetaceae</taxon>
        <taxon>Calocera</taxon>
    </lineage>
</organism>
<dbReference type="PANTHER" id="PTHR15938">
    <property type="entry name" value="TBP-1 INTERACTING PROTEIN"/>
    <property type="match status" value="1"/>
</dbReference>
<dbReference type="STRING" id="1330018.A0A167R456"/>